<comment type="caution">
    <text evidence="6">The sequence shown here is derived from an EMBL/GenBank/DDBJ whole genome shotgun (WGS) entry which is preliminary data.</text>
</comment>
<dbReference type="Proteomes" id="UP000195105">
    <property type="component" value="Unassembled WGS sequence"/>
</dbReference>
<dbReference type="InterPro" id="IPR011335">
    <property type="entry name" value="Restrct_endonuc-II-like"/>
</dbReference>
<keyword evidence="2 6" id="KW-0347">Helicase</keyword>
<keyword evidence="2 6" id="KW-0547">Nucleotide-binding</keyword>
<sequence length="243" mass="26934">LTPEEARTIASWDRDLDALTGELLRARDSVTEVPLPASLTASQLLRLAADPDGLAQELARPMPLPPQPAARRGTRFHAWVEARFEALTLPFLEPGDLPGSDAEIADEQDLEALKDAFERTGYAHRTPYRVEAPFQLEIAGRVVRGRIDAVYKEDDGQETTYEIVDWKTNRTRSADPLQLAVYRLAWAEQQGVPLESVTAAFLYVRSGEVVRPDDLPDRAALERLLLGEPSGEEPHSEDVSAGR</sequence>
<feature type="region of interest" description="Disordered" evidence="4">
    <location>
        <begin position="224"/>
        <end position="243"/>
    </location>
</feature>
<evidence type="ECO:0000313" key="7">
    <source>
        <dbReference type="Proteomes" id="UP000195105"/>
    </source>
</evidence>
<keyword evidence="7" id="KW-1185">Reference proteome</keyword>
<reference evidence="6 7" key="1">
    <citation type="submission" date="2017-05" db="EMBL/GenBank/DDBJ databases">
        <title>Biotechnological potential of actinobacteria isolated from South African environments.</title>
        <authorList>
            <person name="Le Roes-Hill M."/>
            <person name="Prins A."/>
            <person name="Durrell K.A."/>
        </authorList>
    </citation>
    <scope>NUCLEOTIDE SEQUENCE [LARGE SCALE GENOMIC DNA]</scope>
    <source>
        <strain evidence="6 7">HMC13</strain>
    </source>
</reference>
<dbReference type="EMBL" id="NGFN01000258">
    <property type="protein sequence ID" value="OUC96899.1"/>
    <property type="molecule type" value="Genomic_DNA"/>
</dbReference>
<organism evidence="6 7">
    <name type="scientific">Streptomyces swartbergensis</name>
    <dbReference type="NCBI Taxonomy" id="487165"/>
    <lineage>
        <taxon>Bacteria</taxon>
        <taxon>Bacillati</taxon>
        <taxon>Actinomycetota</taxon>
        <taxon>Actinomycetes</taxon>
        <taxon>Kitasatosporales</taxon>
        <taxon>Streptomycetaceae</taxon>
        <taxon>Streptomyces</taxon>
    </lineage>
</organism>
<feature type="compositionally biased region" description="Basic and acidic residues" evidence="4">
    <location>
        <begin position="232"/>
        <end position="243"/>
    </location>
</feature>
<keyword evidence="1" id="KW-0227">DNA damage</keyword>
<evidence type="ECO:0000256" key="3">
    <source>
        <dbReference type="ARBA" id="ARBA00023204"/>
    </source>
</evidence>
<evidence type="ECO:0000256" key="4">
    <source>
        <dbReference type="SAM" id="MobiDB-lite"/>
    </source>
</evidence>
<dbReference type="SUPFAM" id="SSF52980">
    <property type="entry name" value="Restriction endonuclease-like"/>
    <property type="match status" value="1"/>
</dbReference>
<evidence type="ECO:0000256" key="1">
    <source>
        <dbReference type="ARBA" id="ARBA00022763"/>
    </source>
</evidence>
<dbReference type="AlphaFoldDB" id="A0A243RPL7"/>
<proteinExistence type="predicted"/>
<dbReference type="GO" id="GO:0004386">
    <property type="term" value="F:helicase activity"/>
    <property type="evidence" value="ECO:0007669"/>
    <property type="project" value="UniProtKB-KW"/>
</dbReference>
<keyword evidence="2 6" id="KW-0378">Hydrolase</keyword>
<protein>
    <submittedName>
        <fullName evidence="6">ATP-dependent DNA helicase</fullName>
    </submittedName>
</protein>
<accession>A0A243RPL7</accession>
<dbReference type="GO" id="GO:0006281">
    <property type="term" value="P:DNA repair"/>
    <property type="evidence" value="ECO:0007669"/>
    <property type="project" value="UniProtKB-KW"/>
</dbReference>
<dbReference type="InterPro" id="IPR011604">
    <property type="entry name" value="PDDEXK-like_dom_sf"/>
</dbReference>
<gene>
    <name evidence="6" type="ORF">CA983_31210</name>
</gene>
<feature type="non-terminal residue" evidence="6">
    <location>
        <position position="1"/>
    </location>
</feature>
<dbReference type="Gene3D" id="3.90.320.10">
    <property type="match status" value="1"/>
</dbReference>
<dbReference type="InterPro" id="IPR038726">
    <property type="entry name" value="PDDEXK_AddAB-type"/>
</dbReference>
<name>A0A243RPL7_9ACTN</name>
<keyword evidence="3" id="KW-0234">DNA repair</keyword>
<keyword evidence="2 6" id="KW-0067">ATP-binding</keyword>
<evidence type="ECO:0000313" key="6">
    <source>
        <dbReference type="EMBL" id="OUC96899.1"/>
    </source>
</evidence>
<evidence type="ECO:0000259" key="5">
    <source>
        <dbReference type="Pfam" id="PF12705"/>
    </source>
</evidence>
<evidence type="ECO:0000256" key="2">
    <source>
        <dbReference type="ARBA" id="ARBA00022806"/>
    </source>
</evidence>
<dbReference type="RefSeq" id="WP_143645596.1">
    <property type="nucleotide sequence ID" value="NZ_NGFN01000258.1"/>
</dbReference>
<dbReference type="Pfam" id="PF12705">
    <property type="entry name" value="PDDEXK_1"/>
    <property type="match status" value="1"/>
</dbReference>
<feature type="domain" description="PD-(D/E)XK endonuclease-like" evidence="5">
    <location>
        <begin position="66"/>
        <end position="213"/>
    </location>
</feature>